<accession>A0A820NBA7</accession>
<evidence type="ECO:0000313" key="2">
    <source>
        <dbReference type="Proteomes" id="UP000663844"/>
    </source>
</evidence>
<comment type="caution">
    <text evidence="1">The sequence shown here is derived from an EMBL/GenBank/DDBJ whole genome shotgun (WGS) entry which is preliminary data.</text>
</comment>
<evidence type="ECO:0000313" key="1">
    <source>
        <dbReference type="EMBL" id="CAF4386467.1"/>
    </source>
</evidence>
<organism evidence="1 2">
    <name type="scientific">Adineta steineri</name>
    <dbReference type="NCBI Taxonomy" id="433720"/>
    <lineage>
        <taxon>Eukaryota</taxon>
        <taxon>Metazoa</taxon>
        <taxon>Spiralia</taxon>
        <taxon>Gnathifera</taxon>
        <taxon>Rotifera</taxon>
        <taxon>Eurotatoria</taxon>
        <taxon>Bdelloidea</taxon>
        <taxon>Adinetida</taxon>
        <taxon>Adinetidae</taxon>
        <taxon>Adineta</taxon>
    </lineage>
</organism>
<dbReference type="Proteomes" id="UP000663844">
    <property type="component" value="Unassembled WGS sequence"/>
</dbReference>
<dbReference type="AlphaFoldDB" id="A0A820NBA7"/>
<name>A0A820NBA7_9BILA</name>
<dbReference type="Gene3D" id="2.120.10.30">
    <property type="entry name" value="TolB, C-terminal domain"/>
    <property type="match status" value="1"/>
</dbReference>
<sequence>IIRNVSTLIGQLLYTSFEEKLIFTSVGTLMENSDGFEIYSIDLRNTSTLSKLTNNEAIEFELQLSIDSQHVLFRTLSLNSNKGKWNNTQFRLHSLNLINGQITRLGENFRGSINGHAFKHDSSIYILGQLGTEVQIYTHHLPIKDLIRHNGWNGTYESIVLSHDNESIAFVYSSFEKPP</sequence>
<dbReference type="InterPro" id="IPR011042">
    <property type="entry name" value="6-blade_b-propeller_TolB-like"/>
</dbReference>
<reference evidence="1" key="1">
    <citation type="submission" date="2021-02" db="EMBL/GenBank/DDBJ databases">
        <authorList>
            <person name="Nowell W R."/>
        </authorList>
    </citation>
    <scope>NUCLEOTIDE SEQUENCE</scope>
</reference>
<protein>
    <submittedName>
        <fullName evidence="1">Uncharacterized protein</fullName>
    </submittedName>
</protein>
<feature type="non-terminal residue" evidence="1">
    <location>
        <position position="1"/>
    </location>
</feature>
<proteinExistence type="predicted"/>
<dbReference type="EMBL" id="CAJOAZ010024655">
    <property type="protein sequence ID" value="CAF4386467.1"/>
    <property type="molecule type" value="Genomic_DNA"/>
</dbReference>
<dbReference type="SUPFAM" id="SSF82171">
    <property type="entry name" value="DPP6 N-terminal domain-like"/>
    <property type="match status" value="1"/>
</dbReference>
<gene>
    <name evidence="1" type="ORF">OXD698_LOCUS50654</name>
</gene>